<proteinExistence type="predicted"/>
<sequence length="78" mass="8457">MKIYAAILGLIQAMTIGGGMGAPAYLSLPHWEECTSTKDYGTWQGVCVPKTPPAACDTEKHRTTHRLLSSESYNIPSC</sequence>
<keyword evidence="1" id="KW-0732">Signal</keyword>
<evidence type="ECO:0000313" key="2">
    <source>
        <dbReference type="EMBL" id="CBY18190.1"/>
    </source>
</evidence>
<dbReference type="OrthoDB" id="10322226at2759"/>
<evidence type="ECO:0000256" key="1">
    <source>
        <dbReference type="SAM" id="SignalP"/>
    </source>
</evidence>
<feature type="signal peptide" evidence="1">
    <location>
        <begin position="1"/>
        <end position="21"/>
    </location>
</feature>
<accession>E4X3I6</accession>
<name>E4X3I6_OIKDI</name>
<gene>
    <name evidence="2" type="ORF">GSOID_T00017827001</name>
</gene>
<organism evidence="2 3">
    <name type="scientific">Oikopleura dioica</name>
    <name type="common">Tunicate</name>
    <dbReference type="NCBI Taxonomy" id="34765"/>
    <lineage>
        <taxon>Eukaryota</taxon>
        <taxon>Metazoa</taxon>
        <taxon>Chordata</taxon>
        <taxon>Tunicata</taxon>
        <taxon>Appendicularia</taxon>
        <taxon>Copelata</taxon>
        <taxon>Oikopleuridae</taxon>
        <taxon>Oikopleura</taxon>
    </lineage>
</organism>
<dbReference type="EMBL" id="FN653023">
    <property type="protein sequence ID" value="CBY18190.1"/>
    <property type="molecule type" value="Genomic_DNA"/>
</dbReference>
<dbReference type="AlphaFoldDB" id="E4X3I6"/>
<keyword evidence="3" id="KW-1185">Reference proteome</keyword>
<protein>
    <recommendedName>
        <fullName evidence="4">Secreted protein</fullName>
    </recommendedName>
</protein>
<evidence type="ECO:0008006" key="4">
    <source>
        <dbReference type="Google" id="ProtNLM"/>
    </source>
</evidence>
<feature type="chain" id="PRO_5003192268" description="Secreted protein" evidence="1">
    <location>
        <begin position="22"/>
        <end position="78"/>
    </location>
</feature>
<dbReference type="InParanoid" id="E4X3I6"/>
<reference evidence="2 3" key="1">
    <citation type="journal article" date="2010" name="Science">
        <title>Plasticity of animal genome architecture unmasked by rapid evolution of a pelagic tunicate.</title>
        <authorList>
            <person name="Denoeud F."/>
            <person name="Henriet S."/>
            <person name="Mungpakdee S."/>
            <person name="Aury J.M."/>
            <person name="Da Silva C."/>
            <person name="Brinkmann H."/>
            <person name="Mikhaleva J."/>
            <person name="Olsen L.C."/>
            <person name="Jubin C."/>
            <person name="Canestro C."/>
            <person name="Bouquet J.M."/>
            <person name="Danks G."/>
            <person name="Poulain J."/>
            <person name="Campsteijn C."/>
            <person name="Adamski M."/>
            <person name="Cross I."/>
            <person name="Yadetie F."/>
            <person name="Muffato M."/>
            <person name="Louis A."/>
            <person name="Butcher S."/>
            <person name="Tsagkogeorga G."/>
            <person name="Konrad A."/>
            <person name="Singh S."/>
            <person name="Jensen M.F."/>
            <person name="Cong E.H."/>
            <person name="Eikeseth-Otteraa H."/>
            <person name="Noel B."/>
            <person name="Anthouard V."/>
            <person name="Porcel B.M."/>
            <person name="Kachouri-Lafond R."/>
            <person name="Nishino A."/>
            <person name="Ugolini M."/>
            <person name="Chourrout P."/>
            <person name="Nishida H."/>
            <person name="Aasland R."/>
            <person name="Huzurbazar S."/>
            <person name="Westhof E."/>
            <person name="Delsuc F."/>
            <person name="Lehrach H."/>
            <person name="Reinhardt R."/>
            <person name="Weissenbach J."/>
            <person name="Roy S.W."/>
            <person name="Artiguenave F."/>
            <person name="Postlethwait J.H."/>
            <person name="Manak J.R."/>
            <person name="Thompson E.M."/>
            <person name="Jaillon O."/>
            <person name="Du Pasquier L."/>
            <person name="Boudinot P."/>
            <person name="Liberles D.A."/>
            <person name="Volff J.N."/>
            <person name="Philippe H."/>
            <person name="Lenhard B."/>
            <person name="Roest Crollius H."/>
            <person name="Wincker P."/>
            <person name="Chourrout D."/>
        </authorList>
    </citation>
    <scope>NUCLEOTIDE SEQUENCE [LARGE SCALE GENOMIC DNA]</scope>
</reference>
<evidence type="ECO:0000313" key="3">
    <source>
        <dbReference type="Proteomes" id="UP000001307"/>
    </source>
</evidence>
<dbReference type="Proteomes" id="UP000001307">
    <property type="component" value="Unassembled WGS sequence"/>
</dbReference>